<evidence type="ECO:0000313" key="15">
    <source>
        <dbReference type="Proteomes" id="UP000504611"/>
    </source>
</evidence>
<dbReference type="FunFam" id="1.10.1450.10:FF:000007">
    <property type="entry name" value="Tetraspanin"/>
    <property type="match status" value="1"/>
</dbReference>
<comment type="subcellular location">
    <subcellularLocation>
        <location evidence="2">Cell junction</location>
        <location evidence="2">Adherens junction</location>
    </subcellularLocation>
    <subcellularLocation>
        <location evidence="3">Cell membrane</location>
        <topology evidence="3">Multi-pass membrane protein</topology>
    </subcellularLocation>
    <subcellularLocation>
        <location evidence="1">Cytoplasm</location>
    </subcellularLocation>
    <subcellularLocation>
        <location evidence="14">Membrane</location>
        <topology evidence="14">Multi-pass membrane protein</topology>
    </subcellularLocation>
</comment>
<evidence type="ECO:0000256" key="7">
    <source>
        <dbReference type="ARBA" id="ARBA00022692"/>
    </source>
</evidence>
<dbReference type="GO" id="GO:0046930">
    <property type="term" value="C:pore complex"/>
    <property type="evidence" value="ECO:0007669"/>
    <property type="project" value="UniProtKB-ARBA"/>
</dbReference>
<evidence type="ECO:0000256" key="2">
    <source>
        <dbReference type="ARBA" id="ARBA00004536"/>
    </source>
</evidence>
<keyword evidence="12" id="KW-0325">Glycoprotein</keyword>
<dbReference type="Pfam" id="PF00335">
    <property type="entry name" value="Tetraspanin"/>
    <property type="match status" value="1"/>
</dbReference>
<accession>A0A6I9NUJ0</accession>
<evidence type="ECO:0000256" key="6">
    <source>
        <dbReference type="ARBA" id="ARBA00022490"/>
    </source>
</evidence>
<evidence type="ECO:0000256" key="9">
    <source>
        <dbReference type="ARBA" id="ARBA00022989"/>
    </source>
</evidence>
<dbReference type="CDD" id="cd03158">
    <property type="entry name" value="penumbra_like_LEL"/>
    <property type="match status" value="1"/>
</dbReference>
<evidence type="ECO:0000256" key="1">
    <source>
        <dbReference type="ARBA" id="ARBA00004496"/>
    </source>
</evidence>
<dbReference type="GO" id="GO:0046931">
    <property type="term" value="P:pore complex assembly"/>
    <property type="evidence" value="ECO:0007669"/>
    <property type="project" value="UniProtKB-ARBA"/>
</dbReference>
<dbReference type="GeneID" id="104955946"/>
<name>A0A6I9NUJ0_9TELE</name>
<dbReference type="GO" id="GO:0072659">
    <property type="term" value="P:protein localization to plasma membrane"/>
    <property type="evidence" value="ECO:0007669"/>
    <property type="project" value="UniProtKB-ARBA"/>
</dbReference>
<reference evidence="16" key="1">
    <citation type="submission" date="2025-08" db="UniProtKB">
        <authorList>
            <consortium name="RefSeq"/>
        </authorList>
    </citation>
    <scope>IDENTIFICATION</scope>
    <source>
        <tissue evidence="16">Muscle</tissue>
    </source>
</reference>
<keyword evidence="15" id="KW-1185">Reference proteome</keyword>
<feature type="transmembrane region" description="Helical" evidence="14">
    <location>
        <begin position="9"/>
        <end position="30"/>
    </location>
</feature>
<protein>
    <recommendedName>
        <fullName evidence="14">Tetraspanin</fullName>
    </recommendedName>
</protein>
<evidence type="ECO:0000256" key="10">
    <source>
        <dbReference type="ARBA" id="ARBA00023136"/>
    </source>
</evidence>
<dbReference type="Proteomes" id="UP000504611">
    <property type="component" value="Unplaced"/>
</dbReference>
<evidence type="ECO:0000256" key="11">
    <source>
        <dbReference type="ARBA" id="ARBA00023157"/>
    </source>
</evidence>
<evidence type="ECO:0000256" key="3">
    <source>
        <dbReference type="ARBA" id="ARBA00004651"/>
    </source>
</evidence>
<evidence type="ECO:0000256" key="4">
    <source>
        <dbReference type="ARBA" id="ARBA00006840"/>
    </source>
</evidence>
<dbReference type="InterPro" id="IPR008952">
    <property type="entry name" value="Tetraspanin_EC2_sf"/>
</dbReference>
<feature type="transmembrane region" description="Helical" evidence="14">
    <location>
        <begin position="80"/>
        <end position="102"/>
    </location>
</feature>
<dbReference type="PRINTS" id="PR00259">
    <property type="entry name" value="TMFOUR"/>
</dbReference>
<dbReference type="RefSeq" id="XP_010781649.1">
    <property type="nucleotide sequence ID" value="XM_010783347.1"/>
</dbReference>
<dbReference type="PANTHER" id="PTHR19282">
    <property type="entry name" value="TETRASPANIN"/>
    <property type="match status" value="1"/>
</dbReference>
<dbReference type="OrthoDB" id="2014092at2759"/>
<evidence type="ECO:0000256" key="14">
    <source>
        <dbReference type="RuleBase" id="RU361218"/>
    </source>
</evidence>
<dbReference type="GO" id="GO:0005737">
    <property type="term" value="C:cytoplasm"/>
    <property type="evidence" value="ECO:0007669"/>
    <property type="project" value="UniProtKB-SubCell"/>
</dbReference>
<keyword evidence="8" id="KW-0965">Cell junction</keyword>
<dbReference type="SUPFAM" id="SSF48652">
    <property type="entry name" value="Tetraspanin"/>
    <property type="match status" value="1"/>
</dbReference>
<keyword evidence="7 14" id="KW-0812">Transmembrane</keyword>
<dbReference type="PIRSF" id="PIRSF002419">
    <property type="entry name" value="Tetraspanin"/>
    <property type="match status" value="1"/>
</dbReference>
<proteinExistence type="inferred from homology"/>
<evidence type="ECO:0000256" key="13">
    <source>
        <dbReference type="PIRSR" id="PIRSR002419-1"/>
    </source>
</evidence>
<evidence type="ECO:0000256" key="8">
    <source>
        <dbReference type="ARBA" id="ARBA00022949"/>
    </source>
</evidence>
<gene>
    <name evidence="16" type="primary">LOC104955946</name>
</gene>
<evidence type="ECO:0000313" key="16">
    <source>
        <dbReference type="RefSeq" id="XP_010781649.1"/>
    </source>
</evidence>
<dbReference type="GO" id="GO:0005886">
    <property type="term" value="C:plasma membrane"/>
    <property type="evidence" value="ECO:0007669"/>
    <property type="project" value="UniProtKB-SubCell"/>
</dbReference>
<dbReference type="GO" id="GO:0051604">
    <property type="term" value="P:protein maturation"/>
    <property type="evidence" value="ECO:0007669"/>
    <property type="project" value="UniProtKB-ARBA"/>
</dbReference>
<keyword evidence="10 14" id="KW-0472">Membrane</keyword>
<keyword evidence="11 13" id="KW-1015">Disulfide bond</keyword>
<keyword evidence="9 14" id="KW-1133">Transmembrane helix</keyword>
<dbReference type="GO" id="GO:0019899">
    <property type="term" value="F:enzyme binding"/>
    <property type="evidence" value="ECO:0007669"/>
    <property type="project" value="UniProtKB-ARBA"/>
</dbReference>
<feature type="disulfide bond" evidence="13">
    <location>
        <begin position="141"/>
        <end position="157"/>
    </location>
</feature>
<keyword evidence="6" id="KW-0963">Cytoplasm</keyword>
<sequence length="285" mass="31864">MRGYRGIKYTLFICCYIFWVVSAILTAVGIYGKIAKEKDVVDTLTLDPALLLIVVGSAMFLITFLGCFGALRNTTCLLKMFLGILVAVLLLQIAAGVVGYLFTDMVMERTERLMMKAIIRYREDWDLENAIDFIQKKFRCCGVESYKDWSRNVYFECLDTNPSLEACGVPFSCCVGLQNQTVLNTMCGYGVQQLEESSAGQDVFTIGCLQGIALWAKANLLLVAGLTAGLLLLEVCMIGLAAGQISWIKKVQQLKNEDAPRRKSERKDSYWYPAFADFNDECNSE</sequence>
<dbReference type="AlphaFoldDB" id="A0A6I9NUJ0"/>
<dbReference type="GO" id="GO:0005912">
    <property type="term" value="C:adherens junction"/>
    <property type="evidence" value="ECO:0007669"/>
    <property type="project" value="UniProtKB-SubCell"/>
</dbReference>
<dbReference type="PANTHER" id="PTHR19282:SF168">
    <property type="entry name" value="TETRASPANIN"/>
    <property type="match status" value="1"/>
</dbReference>
<dbReference type="Gene3D" id="1.10.1450.10">
    <property type="entry name" value="Tetraspanin"/>
    <property type="match status" value="1"/>
</dbReference>
<dbReference type="KEGG" id="ncc:104955946"/>
<evidence type="ECO:0000256" key="5">
    <source>
        <dbReference type="ARBA" id="ARBA00022475"/>
    </source>
</evidence>
<evidence type="ECO:0000256" key="12">
    <source>
        <dbReference type="ARBA" id="ARBA00023180"/>
    </source>
</evidence>
<organism evidence="15 16">
    <name type="scientific">Notothenia coriiceps</name>
    <name type="common">black rockcod</name>
    <dbReference type="NCBI Taxonomy" id="8208"/>
    <lineage>
        <taxon>Eukaryota</taxon>
        <taxon>Metazoa</taxon>
        <taxon>Chordata</taxon>
        <taxon>Craniata</taxon>
        <taxon>Vertebrata</taxon>
        <taxon>Euteleostomi</taxon>
        <taxon>Actinopterygii</taxon>
        <taxon>Neopterygii</taxon>
        <taxon>Teleostei</taxon>
        <taxon>Neoteleostei</taxon>
        <taxon>Acanthomorphata</taxon>
        <taxon>Eupercaria</taxon>
        <taxon>Perciformes</taxon>
        <taxon>Notothenioidei</taxon>
        <taxon>Nototheniidae</taxon>
        <taxon>Notothenia</taxon>
    </lineage>
</organism>
<dbReference type="InterPro" id="IPR018499">
    <property type="entry name" value="Tetraspanin/Peripherin"/>
</dbReference>
<feature type="transmembrane region" description="Helical" evidence="14">
    <location>
        <begin position="220"/>
        <end position="242"/>
    </location>
</feature>
<keyword evidence="5" id="KW-1003">Cell membrane</keyword>
<dbReference type="InterPro" id="IPR000301">
    <property type="entry name" value="Tetraspanin_animals"/>
</dbReference>
<comment type="similarity">
    <text evidence="4 14">Belongs to the tetraspanin (TM4SF) family.</text>
</comment>
<feature type="transmembrane region" description="Helical" evidence="14">
    <location>
        <begin position="50"/>
        <end position="71"/>
    </location>
</feature>